<gene>
    <name evidence="2" type="ORF">DXG03_006068</name>
</gene>
<dbReference type="AlphaFoldDB" id="A0A9P7K2Q5"/>
<keyword evidence="3" id="KW-1185">Reference proteome</keyword>
<dbReference type="EMBL" id="JABCKV010003967">
    <property type="protein sequence ID" value="KAG5634185.1"/>
    <property type="molecule type" value="Genomic_DNA"/>
</dbReference>
<feature type="region of interest" description="Disordered" evidence="1">
    <location>
        <begin position="1"/>
        <end position="91"/>
    </location>
</feature>
<sequence length="213" mass="23424">QLQQYQQDGEFLSEPAFGGAGSSSPTPSRSPSPVPAPHAKSYHHHSHSLEAPGSLAPPPRPAPHGPRSPAQINSHAYMHSRTPSPATPIMDNQVASNLTFENGMGNLWSRNEGSALSRSNTYDAQRTPVKPSAKALGKRRVVEEEPEHFGEEDVYEDSRTFATEDRTDSDDDKSTHEGAWPRHRPVHYVYDAAAERTEQRIREGHALVVNGVH</sequence>
<feature type="compositionally biased region" description="Basic and acidic residues" evidence="1">
    <location>
        <begin position="140"/>
        <end position="180"/>
    </location>
</feature>
<organism evidence="2 3">
    <name type="scientific">Asterophora parasitica</name>
    <dbReference type="NCBI Taxonomy" id="117018"/>
    <lineage>
        <taxon>Eukaryota</taxon>
        <taxon>Fungi</taxon>
        <taxon>Dikarya</taxon>
        <taxon>Basidiomycota</taxon>
        <taxon>Agaricomycotina</taxon>
        <taxon>Agaricomycetes</taxon>
        <taxon>Agaricomycetidae</taxon>
        <taxon>Agaricales</taxon>
        <taxon>Tricholomatineae</taxon>
        <taxon>Lyophyllaceae</taxon>
        <taxon>Asterophora</taxon>
    </lineage>
</organism>
<feature type="compositionally biased region" description="Low complexity" evidence="1">
    <location>
        <begin position="13"/>
        <end position="27"/>
    </location>
</feature>
<proteinExistence type="predicted"/>
<feature type="non-terminal residue" evidence="2">
    <location>
        <position position="1"/>
    </location>
</feature>
<feature type="compositionally biased region" description="Pro residues" evidence="1">
    <location>
        <begin position="55"/>
        <end position="66"/>
    </location>
</feature>
<evidence type="ECO:0000256" key="1">
    <source>
        <dbReference type="SAM" id="MobiDB-lite"/>
    </source>
</evidence>
<reference evidence="2" key="2">
    <citation type="submission" date="2021-10" db="EMBL/GenBank/DDBJ databases">
        <title>Phylogenomics reveals ancestral predisposition of the termite-cultivated fungus Termitomyces towards a domesticated lifestyle.</title>
        <authorList>
            <person name="Auxier B."/>
            <person name="Grum-Grzhimaylo A."/>
            <person name="Cardenas M.E."/>
            <person name="Lodge J.D."/>
            <person name="Laessoe T."/>
            <person name="Pedersen O."/>
            <person name="Smith M.E."/>
            <person name="Kuyper T.W."/>
            <person name="Franco-Molano E.A."/>
            <person name="Baroni T.J."/>
            <person name="Aanen D.K."/>
        </authorList>
    </citation>
    <scope>NUCLEOTIDE SEQUENCE</scope>
    <source>
        <strain evidence="2">AP01</strain>
        <tissue evidence="2">Mycelium</tissue>
    </source>
</reference>
<feature type="compositionally biased region" description="Polar residues" evidence="1">
    <location>
        <begin position="110"/>
        <end position="124"/>
    </location>
</feature>
<evidence type="ECO:0000313" key="3">
    <source>
        <dbReference type="Proteomes" id="UP000775547"/>
    </source>
</evidence>
<name>A0A9P7K2Q5_9AGAR</name>
<reference evidence="2" key="1">
    <citation type="submission" date="2020-07" db="EMBL/GenBank/DDBJ databases">
        <authorList>
            <person name="Nieuwenhuis M."/>
            <person name="Van De Peppel L.J.J."/>
        </authorList>
    </citation>
    <scope>NUCLEOTIDE SEQUENCE</scope>
    <source>
        <strain evidence="2">AP01</strain>
        <tissue evidence="2">Mycelium</tissue>
    </source>
</reference>
<evidence type="ECO:0000313" key="2">
    <source>
        <dbReference type="EMBL" id="KAG5634185.1"/>
    </source>
</evidence>
<comment type="caution">
    <text evidence="2">The sequence shown here is derived from an EMBL/GenBank/DDBJ whole genome shotgun (WGS) entry which is preliminary data.</text>
</comment>
<dbReference type="Proteomes" id="UP000775547">
    <property type="component" value="Unassembled WGS sequence"/>
</dbReference>
<protein>
    <submittedName>
        <fullName evidence="2">Uncharacterized protein</fullName>
    </submittedName>
</protein>
<dbReference type="OrthoDB" id="10255964at2759"/>
<feature type="region of interest" description="Disordered" evidence="1">
    <location>
        <begin position="110"/>
        <end position="184"/>
    </location>
</feature>
<accession>A0A9P7K2Q5</accession>